<feature type="domain" description="NB-ARC" evidence="5">
    <location>
        <begin position="348"/>
        <end position="496"/>
    </location>
</feature>
<dbReference type="Gene3D" id="3.80.10.10">
    <property type="entry name" value="Ribonuclease Inhibitor"/>
    <property type="match status" value="2"/>
</dbReference>
<dbReference type="InterPro" id="IPR036388">
    <property type="entry name" value="WH-like_DNA-bd_sf"/>
</dbReference>
<evidence type="ECO:0000256" key="4">
    <source>
        <dbReference type="SAM" id="MobiDB-lite"/>
    </source>
</evidence>
<dbReference type="InterPro" id="IPR027417">
    <property type="entry name" value="P-loop_NTPase"/>
</dbReference>
<evidence type="ECO:0000256" key="2">
    <source>
        <dbReference type="ARBA" id="ARBA00022737"/>
    </source>
</evidence>
<protein>
    <submittedName>
        <fullName evidence="7">Uncharacterized protein</fullName>
    </submittedName>
</protein>
<dbReference type="EMBL" id="BFEA01000061">
    <property type="protein sequence ID" value="GBG65355.1"/>
    <property type="molecule type" value="Genomic_DNA"/>
</dbReference>
<evidence type="ECO:0000259" key="5">
    <source>
        <dbReference type="Pfam" id="PF00931"/>
    </source>
</evidence>
<feature type="compositionally biased region" description="Acidic residues" evidence="4">
    <location>
        <begin position="257"/>
        <end position="266"/>
    </location>
</feature>
<comment type="caution">
    <text evidence="7">The sequence shown here is derived from an EMBL/GenBank/DDBJ whole genome shotgun (WGS) entry which is preliminary data.</text>
</comment>
<dbReference type="Pfam" id="PF00931">
    <property type="entry name" value="NB-ARC"/>
    <property type="match status" value="1"/>
</dbReference>
<gene>
    <name evidence="7" type="ORF">CBR_g50717</name>
</gene>
<dbReference type="SUPFAM" id="SSF52540">
    <property type="entry name" value="P-loop containing nucleoside triphosphate hydrolases"/>
    <property type="match status" value="1"/>
</dbReference>
<keyword evidence="1" id="KW-0433">Leucine-rich repeat</keyword>
<keyword evidence="2" id="KW-0677">Repeat</keyword>
<evidence type="ECO:0000313" key="7">
    <source>
        <dbReference type="EMBL" id="GBG65355.1"/>
    </source>
</evidence>
<accession>A0A388K5P1</accession>
<dbReference type="AlphaFoldDB" id="A0A388K5P1"/>
<dbReference type="GO" id="GO:0043531">
    <property type="term" value="F:ADP binding"/>
    <property type="evidence" value="ECO:0007669"/>
    <property type="project" value="InterPro"/>
</dbReference>
<dbReference type="SUPFAM" id="SSF52058">
    <property type="entry name" value="L domain-like"/>
    <property type="match status" value="2"/>
</dbReference>
<organism evidence="7 8">
    <name type="scientific">Chara braunii</name>
    <name type="common">Braun's stonewort</name>
    <dbReference type="NCBI Taxonomy" id="69332"/>
    <lineage>
        <taxon>Eukaryota</taxon>
        <taxon>Viridiplantae</taxon>
        <taxon>Streptophyta</taxon>
        <taxon>Charophyceae</taxon>
        <taxon>Charales</taxon>
        <taxon>Characeae</taxon>
        <taxon>Chara</taxon>
    </lineage>
</organism>
<feature type="domain" description="Disease resistance R13L4/SHOC-2-like LRR" evidence="6">
    <location>
        <begin position="781"/>
        <end position="910"/>
    </location>
</feature>
<dbReference type="Pfam" id="PF23598">
    <property type="entry name" value="LRR_14"/>
    <property type="match status" value="1"/>
</dbReference>
<keyword evidence="8" id="KW-1185">Reference proteome</keyword>
<evidence type="ECO:0000259" key="6">
    <source>
        <dbReference type="Pfam" id="PF23598"/>
    </source>
</evidence>
<evidence type="ECO:0000256" key="3">
    <source>
        <dbReference type="SAM" id="Coils"/>
    </source>
</evidence>
<dbReference type="Gene3D" id="3.40.50.300">
    <property type="entry name" value="P-loop containing nucleotide triphosphate hydrolases"/>
    <property type="match status" value="1"/>
</dbReference>
<dbReference type="GO" id="GO:0006952">
    <property type="term" value="P:defense response"/>
    <property type="evidence" value="ECO:0007669"/>
    <property type="project" value="UniProtKB-KW"/>
</dbReference>
<feature type="region of interest" description="Disordered" evidence="4">
    <location>
        <begin position="249"/>
        <end position="279"/>
    </location>
</feature>
<evidence type="ECO:0000313" key="8">
    <source>
        <dbReference type="Proteomes" id="UP000265515"/>
    </source>
</evidence>
<proteinExistence type="predicted"/>
<dbReference type="STRING" id="69332.A0A388K5P1"/>
<name>A0A388K5P1_CHABU</name>
<dbReference type="Gramene" id="GBG65355">
    <property type="protein sequence ID" value="GBG65355"/>
    <property type="gene ID" value="CBR_g50717"/>
</dbReference>
<dbReference type="SMART" id="SM00369">
    <property type="entry name" value="LRR_TYP"/>
    <property type="match status" value="3"/>
</dbReference>
<dbReference type="Gene3D" id="1.10.10.10">
    <property type="entry name" value="Winged helix-like DNA-binding domain superfamily/Winged helix DNA-binding domain"/>
    <property type="match status" value="1"/>
</dbReference>
<dbReference type="PRINTS" id="PR00364">
    <property type="entry name" value="DISEASERSIST"/>
</dbReference>
<dbReference type="InterPro" id="IPR002182">
    <property type="entry name" value="NB-ARC"/>
</dbReference>
<evidence type="ECO:0000256" key="1">
    <source>
        <dbReference type="ARBA" id="ARBA00022614"/>
    </source>
</evidence>
<dbReference type="OMA" id="ESVEWIH"/>
<reference evidence="7 8" key="1">
    <citation type="journal article" date="2018" name="Cell">
        <title>The Chara Genome: Secondary Complexity and Implications for Plant Terrestrialization.</title>
        <authorList>
            <person name="Nishiyama T."/>
            <person name="Sakayama H."/>
            <person name="Vries J.D."/>
            <person name="Buschmann H."/>
            <person name="Saint-Marcoux D."/>
            <person name="Ullrich K.K."/>
            <person name="Haas F.B."/>
            <person name="Vanderstraeten L."/>
            <person name="Becker D."/>
            <person name="Lang D."/>
            <person name="Vosolsobe S."/>
            <person name="Rombauts S."/>
            <person name="Wilhelmsson P.K.I."/>
            <person name="Janitza P."/>
            <person name="Kern R."/>
            <person name="Heyl A."/>
            <person name="Rumpler F."/>
            <person name="Villalobos L.I.A.C."/>
            <person name="Clay J.M."/>
            <person name="Skokan R."/>
            <person name="Toyoda A."/>
            <person name="Suzuki Y."/>
            <person name="Kagoshima H."/>
            <person name="Schijlen E."/>
            <person name="Tajeshwar N."/>
            <person name="Catarino B."/>
            <person name="Hetherington A.J."/>
            <person name="Saltykova A."/>
            <person name="Bonnot C."/>
            <person name="Breuninger H."/>
            <person name="Symeonidi A."/>
            <person name="Radhakrishnan G.V."/>
            <person name="Van Nieuwerburgh F."/>
            <person name="Deforce D."/>
            <person name="Chang C."/>
            <person name="Karol K.G."/>
            <person name="Hedrich R."/>
            <person name="Ulvskov P."/>
            <person name="Glockner G."/>
            <person name="Delwiche C.F."/>
            <person name="Petrasek J."/>
            <person name="Van de Peer Y."/>
            <person name="Friml J."/>
            <person name="Beilby M."/>
            <person name="Dolan L."/>
            <person name="Kohara Y."/>
            <person name="Sugano S."/>
            <person name="Fujiyama A."/>
            <person name="Delaux P.-M."/>
            <person name="Quint M."/>
            <person name="TheiBen G."/>
            <person name="Hagemann M."/>
            <person name="Harholt J."/>
            <person name="Dunand C."/>
            <person name="Zachgo S."/>
            <person name="Langdale J."/>
            <person name="Maumus F."/>
            <person name="Straeten D.V.D."/>
            <person name="Gould S.B."/>
            <person name="Rensing S.A."/>
        </authorList>
    </citation>
    <scope>NUCLEOTIDE SEQUENCE [LARGE SCALE GENOMIC DNA]</scope>
    <source>
        <strain evidence="7 8">S276</strain>
    </source>
</reference>
<feature type="coiled-coil region" evidence="3">
    <location>
        <begin position="73"/>
        <end position="100"/>
    </location>
</feature>
<dbReference type="InterPro" id="IPR003591">
    <property type="entry name" value="Leu-rich_rpt_typical-subtyp"/>
</dbReference>
<feature type="compositionally biased region" description="Low complexity" evidence="4">
    <location>
        <begin position="925"/>
        <end position="934"/>
    </location>
</feature>
<dbReference type="Gene3D" id="1.10.8.430">
    <property type="entry name" value="Helical domain of apoptotic protease-activating factors"/>
    <property type="match status" value="1"/>
</dbReference>
<dbReference type="PANTHER" id="PTHR36766">
    <property type="entry name" value="PLANT BROAD-SPECTRUM MILDEW RESISTANCE PROTEIN RPW8"/>
    <property type="match status" value="1"/>
</dbReference>
<dbReference type="InterPro" id="IPR055414">
    <property type="entry name" value="LRR_R13L4/SHOC2-like"/>
</dbReference>
<feature type="region of interest" description="Disordered" evidence="4">
    <location>
        <begin position="914"/>
        <end position="935"/>
    </location>
</feature>
<keyword evidence="3" id="KW-0175">Coiled coil</keyword>
<dbReference type="InterPro" id="IPR032675">
    <property type="entry name" value="LRR_dom_sf"/>
</dbReference>
<dbReference type="Proteomes" id="UP000265515">
    <property type="component" value="Unassembled WGS sequence"/>
</dbReference>
<dbReference type="InterPro" id="IPR042197">
    <property type="entry name" value="Apaf_helical"/>
</dbReference>
<sequence length="1224" mass="134332">MEQFALGMANALAQRPMKLLFDKAVKYYENCRDFAEEWKYMRDELAVLERLTKDLCAADRASIFPQLPPGPQSALITRDLQRARAEIENLKELSQSAMVALDKAYLKCNRGNFAAMNRAGQLKAIRKTQQQVRAFVYCAAPLMTTLLQIAYSKALLEANAESERAIIAAIASLKGSLEERPELFPEFRYRGLATMDPRDWIRLQCPRMRRSFSLEPSPEGRSLHGAWGEIAQRICPCIFGRPTRVLEEIRGRSSTPDSDDECDTDGGDGPGCSGDGKWKRRHTQKHVYGLNEHVRKLKELLMNPDASSFVGIIGGVGGSGGGGAGGGNTPPAGVPRPPTDLGPDGGRALGVVGMGGIGKTTLAKLINNDNEIRRHFRDGVFWVVVGLEMHSSRPKSVLRSLYQKVTSGRDLRSGDEFEDSVAAFRRAVRGKRMLFVLDDVWKKESVEWIHDVIETDSRVLITTRNAQVLSRPGVGVYNLNLLKDEDALQLLCRHSFGDREVPKHLLPVVLDVCQECQGLPLALKVIGSFLQGMGRADWEHMLRKLRTATPLDGTFQDALMAKLRVSFNDLSDVLQDMFLDLAAYPEDTDILVHPLLLMWATDPRVGDLSEARYLLRELTLRSLVSWDVMAGDSVEVPDLDFALEIATKVVNGKLFGACRVHDVLRDMALQIIREDGSALRRDRLYLSSMSPEEVDEAAPSGGGGGGGASFNRMVSFTKTATPVKRILPKAVSFLGAEATGLTAETVAQWQMPNAEVILMKDENGFKVCEKVLNGLCHPVGLSLLRVLDMSNSSIKDLPDSISCLQHLRFLGLRGCQLHSLPDAIGSLQRLQTIDLQDCLSLTQVPQSLGNLRCLRWFRYSGKELPRVPVKLVRTASNLANLLRTPQETQFVDILQGLPNLNTLLIEVTETAASKAPRQPGVRAQPPAGSSSGPGNPHNLRTLVLLNASLGTLPQTTFCHSQNLQVLALDFRTSTSIPGELSQLHALRVLYISAPRLTSLGGVDFSHLTSLENLEFHNCMALVDGIESISYCSSLQVLRFRNCSKLAGLNAFRFDRLTSLVKLCLSEMGQELSTLPRLLPNCPALADLTIQDDLAEFPAVICGPFFPSLTHFKLATVPMDALPDALLRISSLQSLTLEGCINISDLQPLDGRRLVSLKTLVLTGCPNLNSLPTSLQECKTLSSIKISNCANLSIIPSDLGDLVERRDSLDNAALVPGTVPPAQAR</sequence>
<dbReference type="OrthoDB" id="2973320at2759"/>
<dbReference type="PANTHER" id="PTHR36766:SF30">
    <property type="entry name" value="TIR-NBS TYPE DISEASE RESISTANCE PROTEIN-RELATED"/>
    <property type="match status" value="1"/>
</dbReference>